<sequence>MRVIAVSIVEISMHTWAIIVSFGVTLQKCYNSYKSCTKDWLGGCKGCSEMDEMEDRNGSTTPPLPPPEPFETQQQQQSSETLQPQRRSSQSRPTSAQPGREERPAEPAEDKSHEARMDATPQQSRLSRRASTRTPEPRLITISKSQATINPTTQTNGHGNVANVDLAAYLDNERSSTPDTPGTVRTIPSFDWDDLETRFEKALAGVNEHEQGLMAEFEALVKYFNIWASAASAHDNERAAKRLQTRTQFVQLKEADLEKKKQYYEQVMQAFQNAMRLLNQA</sequence>
<reference evidence="3" key="1">
    <citation type="submission" date="2014-12" db="EMBL/GenBank/DDBJ databases">
        <title>Genome Sequence of Valsa Canker Pathogens Uncovers a Specific Adaption of Colonization on Woody Bark.</title>
        <authorList>
            <person name="Yin Z."/>
            <person name="Liu H."/>
            <person name="Gao X."/>
            <person name="Li Z."/>
            <person name="Song N."/>
            <person name="Ke X."/>
            <person name="Dai Q."/>
            <person name="Wu Y."/>
            <person name="Sun Y."/>
            <person name="Xu J.-R."/>
            <person name="Kang Z.K."/>
            <person name="Wang L."/>
            <person name="Huang L."/>
        </authorList>
    </citation>
    <scope>NUCLEOTIDE SEQUENCE [LARGE SCALE GENOMIC DNA]</scope>
    <source>
        <strain evidence="3">SXYL134</strain>
    </source>
</reference>
<evidence type="ECO:0000313" key="3">
    <source>
        <dbReference type="Proteomes" id="UP000078576"/>
    </source>
</evidence>
<evidence type="ECO:0000256" key="1">
    <source>
        <dbReference type="SAM" id="MobiDB-lite"/>
    </source>
</evidence>
<gene>
    <name evidence="2" type="ORF">VP1G_05436</name>
</gene>
<proteinExistence type="predicted"/>
<organism evidence="2 3">
    <name type="scientific">Cytospora mali</name>
    <name type="common">Apple Valsa canker fungus</name>
    <name type="synonym">Valsa mali</name>
    <dbReference type="NCBI Taxonomy" id="578113"/>
    <lineage>
        <taxon>Eukaryota</taxon>
        <taxon>Fungi</taxon>
        <taxon>Dikarya</taxon>
        <taxon>Ascomycota</taxon>
        <taxon>Pezizomycotina</taxon>
        <taxon>Sordariomycetes</taxon>
        <taxon>Sordariomycetidae</taxon>
        <taxon>Diaporthales</taxon>
        <taxon>Cytosporaceae</taxon>
        <taxon>Cytospora</taxon>
    </lineage>
</organism>
<accession>A0A194V2I9</accession>
<dbReference type="AlphaFoldDB" id="A0A194V2I9"/>
<feature type="region of interest" description="Disordered" evidence="1">
    <location>
        <begin position="52"/>
        <end position="159"/>
    </location>
</feature>
<feature type="compositionally biased region" description="Low complexity" evidence="1">
    <location>
        <begin position="70"/>
        <end position="98"/>
    </location>
</feature>
<name>A0A194V2I9_CYTMA</name>
<feature type="compositionally biased region" description="Polar residues" evidence="1">
    <location>
        <begin position="142"/>
        <end position="158"/>
    </location>
</feature>
<feature type="compositionally biased region" description="Basic and acidic residues" evidence="1">
    <location>
        <begin position="99"/>
        <end position="117"/>
    </location>
</feature>
<dbReference type="EMBL" id="KN714709">
    <property type="protein sequence ID" value="KUI58147.1"/>
    <property type="molecule type" value="Genomic_DNA"/>
</dbReference>
<dbReference type="Proteomes" id="UP000078576">
    <property type="component" value="Unassembled WGS sequence"/>
</dbReference>
<dbReference type="STRING" id="694573.A0A194V2I9"/>
<protein>
    <submittedName>
        <fullName evidence="2">Uncharacterized protein</fullName>
    </submittedName>
</protein>
<evidence type="ECO:0000313" key="2">
    <source>
        <dbReference type="EMBL" id="KUI58147.1"/>
    </source>
</evidence>
<dbReference type="OrthoDB" id="5335351at2759"/>
<keyword evidence="3" id="KW-1185">Reference proteome</keyword>